<feature type="region of interest" description="Disordered" evidence="6">
    <location>
        <begin position="396"/>
        <end position="422"/>
    </location>
</feature>
<organism evidence="9 10">
    <name type="scientific">Thlaspi arvense</name>
    <name type="common">Field penny-cress</name>
    <dbReference type="NCBI Taxonomy" id="13288"/>
    <lineage>
        <taxon>Eukaryota</taxon>
        <taxon>Viridiplantae</taxon>
        <taxon>Streptophyta</taxon>
        <taxon>Embryophyta</taxon>
        <taxon>Tracheophyta</taxon>
        <taxon>Spermatophyta</taxon>
        <taxon>Magnoliopsida</taxon>
        <taxon>eudicotyledons</taxon>
        <taxon>Gunneridae</taxon>
        <taxon>Pentapetalae</taxon>
        <taxon>rosids</taxon>
        <taxon>malvids</taxon>
        <taxon>Brassicales</taxon>
        <taxon>Brassicaceae</taxon>
        <taxon>Thlaspideae</taxon>
        <taxon>Thlaspi</taxon>
    </lineage>
</organism>
<dbReference type="AlphaFoldDB" id="A0AAU9SRT3"/>
<dbReference type="Pfam" id="PF03151">
    <property type="entry name" value="TPT"/>
    <property type="match status" value="1"/>
</dbReference>
<dbReference type="GO" id="GO:0016020">
    <property type="term" value="C:membrane"/>
    <property type="evidence" value="ECO:0007669"/>
    <property type="project" value="UniProtKB-SubCell"/>
</dbReference>
<feature type="transmembrane region" description="Helical" evidence="7">
    <location>
        <begin position="153"/>
        <end position="173"/>
    </location>
</feature>
<dbReference type="PANTHER" id="PTHR11132">
    <property type="entry name" value="SOLUTE CARRIER FAMILY 35"/>
    <property type="match status" value="1"/>
</dbReference>
<feature type="compositionally biased region" description="Basic and acidic residues" evidence="6">
    <location>
        <begin position="407"/>
        <end position="422"/>
    </location>
</feature>
<evidence type="ECO:0000256" key="1">
    <source>
        <dbReference type="ARBA" id="ARBA00004141"/>
    </source>
</evidence>
<dbReference type="Proteomes" id="UP000836841">
    <property type="component" value="Chromosome 6"/>
</dbReference>
<feature type="transmembrane region" description="Helical" evidence="7">
    <location>
        <begin position="205"/>
        <end position="225"/>
    </location>
</feature>
<evidence type="ECO:0000256" key="5">
    <source>
        <dbReference type="ARBA" id="ARBA00023136"/>
    </source>
</evidence>
<feature type="transmembrane region" description="Helical" evidence="7">
    <location>
        <begin position="129"/>
        <end position="147"/>
    </location>
</feature>
<evidence type="ECO:0000313" key="9">
    <source>
        <dbReference type="EMBL" id="CAH2069668.1"/>
    </source>
</evidence>
<gene>
    <name evidence="9" type="ORF">TAV2_LOCUS22275</name>
</gene>
<evidence type="ECO:0000313" key="10">
    <source>
        <dbReference type="Proteomes" id="UP000836841"/>
    </source>
</evidence>
<keyword evidence="10" id="KW-1185">Reference proteome</keyword>
<feature type="transmembrane region" description="Helical" evidence="7">
    <location>
        <begin position="341"/>
        <end position="363"/>
    </location>
</feature>
<proteinExistence type="predicted"/>
<dbReference type="InterPro" id="IPR050186">
    <property type="entry name" value="TPT_transporter"/>
</dbReference>
<feature type="domain" description="Sugar phosphate transporter" evidence="8">
    <location>
        <begin position="66"/>
        <end position="223"/>
    </location>
</feature>
<evidence type="ECO:0000256" key="2">
    <source>
        <dbReference type="ARBA" id="ARBA00022448"/>
    </source>
</evidence>
<reference evidence="9 10" key="1">
    <citation type="submission" date="2022-03" db="EMBL/GenBank/DDBJ databases">
        <authorList>
            <person name="Nunn A."/>
            <person name="Chopra R."/>
            <person name="Nunn A."/>
            <person name="Contreras Garrido A."/>
        </authorList>
    </citation>
    <scope>NUCLEOTIDE SEQUENCE [LARGE SCALE GENOMIC DNA]</scope>
</reference>
<comment type="subcellular location">
    <subcellularLocation>
        <location evidence="1">Membrane</location>
        <topology evidence="1">Multi-pass membrane protein</topology>
    </subcellularLocation>
</comment>
<keyword evidence="4 7" id="KW-1133">Transmembrane helix</keyword>
<evidence type="ECO:0000256" key="3">
    <source>
        <dbReference type="ARBA" id="ARBA00022692"/>
    </source>
</evidence>
<keyword evidence="5 7" id="KW-0472">Membrane</keyword>
<feature type="transmembrane region" description="Helical" evidence="7">
    <location>
        <begin position="180"/>
        <end position="199"/>
    </location>
</feature>
<feature type="transmembrane region" description="Helical" evidence="7">
    <location>
        <begin position="58"/>
        <end position="78"/>
    </location>
</feature>
<sequence>MWMISSWLGKDVKKILKRKDSDAGEKGKALEDLRSSLFNRFRSPETPKRQQQQQTHRICGPTVALTFNFFVAISIIFMNKWVLKNIGFEFPVFLTFIHYIVAYLLMALLKSFSLLPAPPPSSKSSSVSLYTLGIVMSLSTGLANVSLKYNSVGFYQMAKIAVTPSIVFAEFLWYRKRVSFMKVVALTVVSVGVAVATVTDLQFSLFGACVALAWIIPSATNKILWSNMQQRENWTALAYVDVEDDADHSVVSSIDDSVLGSTRRFILRLEFCKYICDSFFCFSRFLSSMVWSLSSRVSQASYVHYCRLLGSVLLFRFKAFILEPAFLKSGFVHLGSRATSAITHVVLGQFKTCVLLLGNFYIFGSNSGAISVCGAIVAIMGTSLYTYLNTRGQALKASSSPPSSSPSDKKSRFNDLKDDEKNLEPYGSEAFWRCKFGMC</sequence>
<evidence type="ECO:0000256" key="6">
    <source>
        <dbReference type="SAM" id="MobiDB-lite"/>
    </source>
</evidence>
<accession>A0AAU9SRT3</accession>
<feature type="transmembrane region" description="Helical" evidence="7">
    <location>
        <begin position="90"/>
        <end position="109"/>
    </location>
</feature>
<evidence type="ECO:0000256" key="7">
    <source>
        <dbReference type="SAM" id="Phobius"/>
    </source>
</evidence>
<feature type="transmembrane region" description="Helical" evidence="7">
    <location>
        <begin position="369"/>
        <end position="388"/>
    </location>
</feature>
<dbReference type="EMBL" id="OU466862">
    <property type="protein sequence ID" value="CAH2069668.1"/>
    <property type="molecule type" value="Genomic_DNA"/>
</dbReference>
<protein>
    <recommendedName>
        <fullName evidence="8">Sugar phosphate transporter domain-containing protein</fullName>
    </recommendedName>
</protein>
<keyword evidence="2" id="KW-0813">Transport</keyword>
<name>A0AAU9SRT3_THLAR</name>
<evidence type="ECO:0000259" key="8">
    <source>
        <dbReference type="Pfam" id="PF03151"/>
    </source>
</evidence>
<dbReference type="InterPro" id="IPR004853">
    <property type="entry name" value="Sugar_P_trans_dom"/>
</dbReference>
<evidence type="ECO:0000256" key="4">
    <source>
        <dbReference type="ARBA" id="ARBA00022989"/>
    </source>
</evidence>
<keyword evidence="3 7" id="KW-0812">Transmembrane</keyword>